<keyword evidence="4" id="KW-0479">Metal-binding</keyword>
<reference evidence="8 9" key="1">
    <citation type="submission" date="2022-05" db="EMBL/GenBank/DDBJ databases">
        <authorList>
            <consortium name="Genoscope - CEA"/>
            <person name="William W."/>
        </authorList>
    </citation>
    <scope>NUCLEOTIDE SEQUENCE [LARGE SCALE GENOMIC DNA]</scope>
</reference>
<dbReference type="SMART" id="SM00356">
    <property type="entry name" value="ZnF_C3H1"/>
    <property type="match status" value="4"/>
</dbReference>
<feature type="zinc finger region" description="C3H1-type" evidence="4">
    <location>
        <begin position="169"/>
        <end position="196"/>
    </location>
</feature>
<dbReference type="InterPro" id="IPR012317">
    <property type="entry name" value="Poly(ADP-ribose)pol_cat_dom"/>
</dbReference>
<evidence type="ECO:0000259" key="5">
    <source>
        <dbReference type="PROSITE" id="PS50103"/>
    </source>
</evidence>
<dbReference type="CDD" id="cd01439">
    <property type="entry name" value="TCCD_inducible_PARP_like"/>
    <property type="match status" value="1"/>
</dbReference>
<keyword evidence="9" id="KW-1185">Reference proteome</keyword>
<comment type="subcellular location">
    <subcellularLocation>
        <location evidence="1">Nucleus</location>
    </subcellularLocation>
</comment>
<dbReference type="PROSITE" id="PS51059">
    <property type="entry name" value="PARP_CATALYTIC"/>
    <property type="match status" value="1"/>
</dbReference>
<name>A0ABN8RTA9_9CNID</name>
<evidence type="ECO:0000256" key="3">
    <source>
        <dbReference type="ARBA" id="ARBA00024347"/>
    </source>
</evidence>
<dbReference type="InterPro" id="IPR037197">
    <property type="entry name" value="WWE_dom_sf"/>
</dbReference>
<gene>
    <name evidence="8" type="ORF">PLOB_00026436</name>
</gene>
<feature type="zinc finger region" description="C3H1-type" evidence="4">
    <location>
        <begin position="103"/>
        <end position="125"/>
    </location>
</feature>
<organism evidence="8 9">
    <name type="scientific">Porites lobata</name>
    <dbReference type="NCBI Taxonomy" id="104759"/>
    <lineage>
        <taxon>Eukaryota</taxon>
        <taxon>Metazoa</taxon>
        <taxon>Cnidaria</taxon>
        <taxon>Anthozoa</taxon>
        <taxon>Hexacorallia</taxon>
        <taxon>Scleractinia</taxon>
        <taxon>Fungiina</taxon>
        <taxon>Poritidae</taxon>
        <taxon>Porites</taxon>
    </lineage>
</organism>
<feature type="domain" description="C3H1-type" evidence="5">
    <location>
        <begin position="284"/>
        <end position="311"/>
    </location>
</feature>
<dbReference type="Gene3D" id="3.30.1370.210">
    <property type="match status" value="1"/>
</dbReference>
<evidence type="ECO:0000313" key="9">
    <source>
        <dbReference type="Proteomes" id="UP001159405"/>
    </source>
</evidence>
<evidence type="ECO:0000256" key="1">
    <source>
        <dbReference type="ARBA" id="ARBA00004123"/>
    </source>
</evidence>
<dbReference type="PANTHER" id="PTHR45740">
    <property type="entry name" value="POLY [ADP-RIBOSE] POLYMERASE"/>
    <property type="match status" value="1"/>
</dbReference>
<dbReference type="PROSITE" id="PS50918">
    <property type="entry name" value="WWE"/>
    <property type="match status" value="1"/>
</dbReference>
<sequence length="719" mass="82186">MANESTPRRALEDFLEILLKNGGEFELGDLVKQLSSQNLRLVSDVGKLEFVKRYPELFNYKLCKEVGKPKPKVMVKLSVPLQFCIEAGESGGCVSKECTRLHLCPFFIKGNCKFGLKCKRSHNCGDEHTVRVLEHFHLRFLHTSSSSLLQEILKMTLDESELQRAAAKRSVPDICKFYNKGTCKKEDNCHCLHVCQHYIDGNCKFGSGCKRKHCFSDPQNRKVLEEYDMDRIGELQVLQRLKNRERKRPSSGRFDVQIPVKYKFVREAANTSIPSAKPKDEKGKDDTEICGFNLCNKCKYGNSCIHRHTELPYLWEFAVDGDNWESFSCDVNTMLEHSYCDVQNGECTVMIRGILCRVQFTDMTAVPVLPNARTSSGMSALNCTNPKIQRLSTVSSVVVAAGHVFSTRWDWFWQDENNKWQSYDTPTDGHAASTTSSQCLEREYMAEKDSHSFSVSHRQYTLYFKGWYQQNDGNKTKRPVRRRPAEFVTKQNMNEIIAQRRRTASLAQLGITSASLSESDALPSHWNPIPDGEDYLCVKMDITSDGYKRVEKKFQETMDFSHKIIKIERVQNPDLWTFYTQKRSRMAKKAGKDPEERQLFHGTKPETVEAICQQGFDWRVCGKHGTVYGKGSYFACKASYSHGYTANQFISSSHKHMFLARVLVGSYTSGNSSLTRPPPKDPTNLHVLFDSCCDNKTNPSLFVVFENGQSYPEYLITYA</sequence>
<feature type="zinc finger region" description="C3H1-type" evidence="4">
    <location>
        <begin position="284"/>
        <end position="311"/>
    </location>
</feature>
<accession>A0ABN8RTA9</accession>
<dbReference type="EMBL" id="CALNXK010000315">
    <property type="protein sequence ID" value="CAH3182179.1"/>
    <property type="molecule type" value="Genomic_DNA"/>
</dbReference>
<dbReference type="Gene3D" id="3.90.228.10">
    <property type="match status" value="1"/>
</dbReference>
<evidence type="ECO:0000256" key="2">
    <source>
        <dbReference type="ARBA" id="ARBA00023242"/>
    </source>
</evidence>
<proteinExistence type="inferred from homology"/>
<dbReference type="SUPFAM" id="SSF117839">
    <property type="entry name" value="WWE domain"/>
    <property type="match status" value="2"/>
</dbReference>
<keyword evidence="2" id="KW-0539">Nucleus</keyword>
<feature type="domain" description="WWE" evidence="6">
    <location>
        <begin position="397"/>
        <end position="482"/>
    </location>
</feature>
<comment type="similarity">
    <text evidence="3">Belongs to the ARTD/PARP family.</text>
</comment>
<evidence type="ECO:0000259" key="6">
    <source>
        <dbReference type="PROSITE" id="PS50918"/>
    </source>
</evidence>
<dbReference type="Pfam" id="PF02825">
    <property type="entry name" value="WWE"/>
    <property type="match status" value="2"/>
</dbReference>
<evidence type="ECO:0000313" key="8">
    <source>
        <dbReference type="EMBL" id="CAH3182179.1"/>
    </source>
</evidence>
<feature type="domain" description="PARP catalytic" evidence="7">
    <location>
        <begin position="522"/>
        <end position="719"/>
    </location>
</feature>
<dbReference type="Gene3D" id="3.30.720.50">
    <property type="match status" value="1"/>
</dbReference>
<dbReference type="Pfam" id="PF00644">
    <property type="entry name" value="PARP"/>
    <property type="match status" value="1"/>
</dbReference>
<comment type="caution">
    <text evidence="8">The sequence shown here is derived from an EMBL/GenBank/DDBJ whole genome shotgun (WGS) entry which is preliminary data.</text>
</comment>
<keyword evidence="4" id="KW-0863">Zinc-finger</keyword>
<dbReference type="InterPro" id="IPR004170">
    <property type="entry name" value="WWE_dom"/>
</dbReference>
<dbReference type="PROSITE" id="PS50103">
    <property type="entry name" value="ZF_C3H1"/>
    <property type="match status" value="3"/>
</dbReference>
<feature type="domain" description="C3H1-type" evidence="5">
    <location>
        <begin position="103"/>
        <end position="125"/>
    </location>
</feature>
<dbReference type="PANTHER" id="PTHR45740:SF2">
    <property type="entry name" value="POLY [ADP-RIBOSE] POLYMERASE"/>
    <property type="match status" value="1"/>
</dbReference>
<dbReference type="InterPro" id="IPR000571">
    <property type="entry name" value="Znf_CCCH"/>
</dbReference>
<feature type="domain" description="C3H1-type" evidence="5">
    <location>
        <begin position="169"/>
        <end position="196"/>
    </location>
</feature>
<dbReference type="Proteomes" id="UP001159405">
    <property type="component" value="Unassembled WGS sequence"/>
</dbReference>
<dbReference type="SUPFAM" id="SSF56399">
    <property type="entry name" value="ADP-ribosylation"/>
    <property type="match status" value="1"/>
</dbReference>
<evidence type="ECO:0000259" key="7">
    <source>
        <dbReference type="PROSITE" id="PS51059"/>
    </source>
</evidence>
<evidence type="ECO:0000256" key="4">
    <source>
        <dbReference type="PROSITE-ProRule" id="PRU00723"/>
    </source>
</evidence>
<keyword evidence="4" id="KW-0862">Zinc</keyword>
<dbReference type="SMART" id="SM00678">
    <property type="entry name" value="WWE"/>
    <property type="match status" value="1"/>
</dbReference>
<protein>
    <submittedName>
        <fullName evidence="8">Uncharacterized protein</fullName>
    </submittedName>
</protein>
<dbReference type="InterPro" id="IPR051712">
    <property type="entry name" value="ARTD-AVP"/>
</dbReference>
<dbReference type="InterPro" id="IPR018123">
    <property type="entry name" value="WWE-dom_subgr"/>
</dbReference>